<dbReference type="OrthoDB" id="427009at2"/>
<reference evidence="1 2" key="1">
    <citation type="journal article" date="2014" name="Mol. Ecol.">
        <title>Evolution of Synechococcus.</title>
        <authorList>
            <person name="Dvorak P."/>
            <person name="Casamatta D."/>
            <person name="Hasler P."/>
            <person name="Poulickova A."/>
            <person name="Ondrej V."/>
            <person name="Sanges R."/>
        </authorList>
    </citation>
    <scope>NUCLEOTIDE SEQUENCE [LARGE SCALE GENOMIC DNA]</scope>
    <source>
        <strain evidence="1 2">CAUP A 1101</strain>
    </source>
</reference>
<accession>A0A098TN97</accession>
<organism evidence="1 2">
    <name type="scientific">Neosynechococcus sphagnicola sy1</name>
    <dbReference type="NCBI Taxonomy" id="1497020"/>
    <lineage>
        <taxon>Bacteria</taxon>
        <taxon>Bacillati</taxon>
        <taxon>Cyanobacteriota</taxon>
        <taxon>Cyanophyceae</taxon>
        <taxon>Neosynechococcales</taxon>
        <taxon>Neosynechococcaceae</taxon>
        <taxon>Neosynechococcus</taxon>
    </lineage>
</organism>
<sequence>MTVNCAEACINGCILGDQCPHREYATIATQFIHKTSLDKMLEIAEESLRKKLMAPAQWVLPENPQSP</sequence>
<proteinExistence type="predicted"/>
<gene>
    <name evidence="1" type="ORF">DO97_13060</name>
</gene>
<dbReference type="AlphaFoldDB" id="A0A098TN97"/>
<protein>
    <submittedName>
        <fullName evidence="1">Uncharacterized protein</fullName>
    </submittedName>
</protein>
<dbReference type="EMBL" id="JJML01000004">
    <property type="protein sequence ID" value="KGF73731.1"/>
    <property type="molecule type" value="Genomic_DNA"/>
</dbReference>
<dbReference type="RefSeq" id="WP_036530987.1">
    <property type="nucleotide sequence ID" value="NZ_JJML01000004.1"/>
</dbReference>
<dbReference type="Proteomes" id="UP000030170">
    <property type="component" value="Unassembled WGS sequence"/>
</dbReference>
<name>A0A098TN97_9CYAN</name>
<evidence type="ECO:0000313" key="1">
    <source>
        <dbReference type="EMBL" id="KGF73731.1"/>
    </source>
</evidence>
<comment type="caution">
    <text evidence="1">The sequence shown here is derived from an EMBL/GenBank/DDBJ whole genome shotgun (WGS) entry which is preliminary data.</text>
</comment>
<keyword evidence="2" id="KW-1185">Reference proteome</keyword>
<evidence type="ECO:0000313" key="2">
    <source>
        <dbReference type="Proteomes" id="UP000030170"/>
    </source>
</evidence>